<dbReference type="Proteomes" id="UP000192050">
    <property type="component" value="Chromosome"/>
</dbReference>
<dbReference type="GO" id="GO:0016757">
    <property type="term" value="F:glycosyltransferase activity"/>
    <property type="evidence" value="ECO:0007669"/>
    <property type="project" value="InterPro"/>
</dbReference>
<evidence type="ECO:0000313" key="2">
    <source>
        <dbReference type="EMBL" id="ARD85131.1"/>
    </source>
</evidence>
<dbReference type="EMBL" id="JABGBP010000096">
    <property type="protein sequence ID" value="NOL59793.1"/>
    <property type="molecule type" value="Genomic_DNA"/>
</dbReference>
<organism evidence="2 4">
    <name type="scientific">Ferroplasma acidiphilum</name>
    <dbReference type="NCBI Taxonomy" id="74969"/>
    <lineage>
        <taxon>Archaea</taxon>
        <taxon>Methanobacteriati</taxon>
        <taxon>Thermoplasmatota</taxon>
        <taxon>Thermoplasmata</taxon>
        <taxon>Thermoplasmatales</taxon>
        <taxon>Ferroplasmaceae</taxon>
        <taxon>Ferroplasma</taxon>
    </lineage>
</organism>
<keyword evidence="2" id="KW-0808">Transferase</keyword>
<dbReference type="PANTHER" id="PTHR45947:SF3">
    <property type="entry name" value="SULFOQUINOVOSYL TRANSFERASE SQD2"/>
    <property type="match status" value="1"/>
</dbReference>
<dbReference type="OrthoDB" id="132546at2157"/>
<reference evidence="2 4" key="1">
    <citation type="submission" date="2011-10" db="EMBL/GenBank/DDBJ databases">
        <title>Metabolic and evolutionary patterns in the extreme acidophile Ferroplasma acidiphilum.</title>
        <authorList>
            <person name="Golyshina O.V."/>
            <person name="Kozyavkin S.A."/>
            <person name="Tatusov R.L."/>
            <person name="Slesarev A.I."/>
            <person name="Golyshin P.N."/>
        </authorList>
    </citation>
    <scope>NUCLEOTIDE SEQUENCE [LARGE SCALE GENOMIC DNA]</scope>
    <source>
        <strain evidence="2">Berkeley</strain>
        <strain evidence="4">Y</strain>
    </source>
</reference>
<dbReference type="Proteomes" id="UP000546917">
    <property type="component" value="Unassembled WGS sequence"/>
</dbReference>
<evidence type="ECO:0000259" key="1">
    <source>
        <dbReference type="Pfam" id="PF00534"/>
    </source>
</evidence>
<dbReference type="EMBL" id="CP015363">
    <property type="protein sequence ID" value="ARD85131.1"/>
    <property type="molecule type" value="Genomic_DNA"/>
</dbReference>
<dbReference type="InterPro" id="IPR001296">
    <property type="entry name" value="Glyco_trans_1"/>
</dbReference>
<dbReference type="Gene3D" id="3.40.50.2000">
    <property type="entry name" value="Glycogen Phosphorylase B"/>
    <property type="match status" value="1"/>
</dbReference>
<proteinExistence type="predicted"/>
<dbReference type="GeneID" id="31676761"/>
<dbReference type="AlphaFoldDB" id="A0A1V0N4U1"/>
<sequence length="366" mass="42019">MIAITFVIPSSLDYNGGIEKTIARYNSYTTDDFKKIVLQGVPGGNNKDVYGINSVYSKLIISTSGKLNFLVRAMAPFILKFDRLLNYRVIRNIENNSQVIYLTNDDYYYLFAHGKFFVWSEHGNIPSSYTGIKPLNNAIYALIKDKLIFRKIKAMHLINCYNMNLAPFKNTFCVPNGVDTSHFFPSERAHSSIRLLFVGRLEKSKGIDKIVNVFKQNLLNIEFTVVGSGELESLFSTPVKNVNYVKNPDNEKLAEIYRNSDAFIFPSMLENFGNVVLEALSSGLYVIGSESLRPRFDDIEKMNFLEYIESTESAILKSLEDLDRKIEYTGKYENRIKMHNYIAGKYGWDVVLPQFYNKMKNAYYSE</sequence>
<protein>
    <submittedName>
        <fullName evidence="2 3">Glycosyltransferase</fullName>
    </submittedName>
</protein>
<evidence type="ECO:0000313" key="5">
    <source>
        <dbReference type="Proteomes" id="UP000546917"/>
    </source>
</evidence>
<dbReference type="InterPro" id="IPR050194">
    <property type="entry name" value="Glycosyltransferase_grp1"/>
</dbReference>
<dbReference type="Pfam" id="PF00534">
    <property type="entry name" value="Glycos_transf_1"/>
    <property type="match status" value="1"/>
</dbReference>
<dbReference type="RefSeq" id="WP_081142702.1">
    <property type="nucleotide sequence ID" value="NZ_CP015363.1"/>
</dbReference>
<evidence type="ECO:0000313" key="4">
    <source>
        <dbReference type="Proteomes" id="UP000192050"/>
    </source>
</evidence>
<accession>A0A1V0N4U1</accession>
<feature type="domain" description="Glycosyl transferase family 1" evidence="1">
    <location>
        <begin position="183"/>
        <end position="290"/>
    </location>
</feature>
<reference evidence="3 5" key="2">
    <citation type="submission" date="2020-05" db="EMBL/GenBank/DDBJ databases">
        <authorList>
            <person name="Zhang R."/>
        </authorList>
    </citation>
    <scope>NUCLEOTIDE SEQUENCE [LARGE SCALE GENOMIC DNA]</scope>
    <source>
        <strain evidence="3 5">DSM 28986</strain>
    </source>
</reference>
<evidence type="ECO:0000313" key="3">
    <source>
        <dbReference type="EMBL" id="NOL59793.1"/>
    </source>
</evidence>
<dbReference type="CDD" id="cd03801">
    <property type="entry name" value="GT4_PimA-like"/>
    <property type="match status" value="1"/>
</dbReference>
<dbReference type="PANTHER" id="PTHR45947">
    <property type="entry name" value="SULFOQUINOVOSYL TRANSFERASE SQD2"/>
    <property type="match status" value="1"/>
</dbReference>
<name>A0A1V0N4U1_9ARCH</name>
<keyword evidence="4" id="KW-1185">Reference proteome</keyword>
<dbReference type="KEGG" id="fai:FAD_1263"/>
<dbReference type="STRING" id="74969.FAD_1263"/>
<dbReference type="SUPFAM" id="SSF53756">
    <property type="entry name" value="UDP-Glycosyltransferase/glycogen phosphorylase"/>
    <property type="match status" value="1"/>
</dbReference>
<gene>
    <name evidence="2" type="ORF">FAD_1263</name>
    <name evidence="3" type="ORF">HLB00_02950</name>
</gene>